<dbReference type="InterPro" id="IPR018042">
    <property type="entry name" value="Aspartate_kinase_CS"/>
</dbReference>
<dbReference type="InterPro" id="IPR045865">
    <property type="entry name" value="ACT-like_dom_sf"/>
</dbReference>
<dbReference type="EC" id="2.7.2.4" evidence="5 15"/>
<accession>M2ZM62</accession>
<comment type="pathway">
    <text evidence="2 16">Amino-acid biosynthesis; L-methionine biosynthesis via de novo pathway; L-homoserine from L-aspartate: step 1/3.</text>
</comment>
<dbReference type="InterPro" id="IPR001341">
    <property type="entry name" value="Asp_kinase"/>
</dbReference>
<dbReference type="Proteomes" id="UP000011744">
    <property type="component" value="Unassembled WGS sequence"/>
</dbReference>
<feature type="binding site" evidence="14">
    <location>
        <begin position="7"/>
        <end position="10"/>
    </location>
    <ligand>
        <name>ATP</name>
        <dbReference type="ChEBI" id="CHEBI:30616"/>
    </ligand>
</feature>
<dbReference type="EMBL" id="AONQ01000068">
    <property type="protein sequence ID" value="EME68377.1"/>
    <property type="molecule type" value="Genomic_DNA"/>
</dbReference>
<evidence type="ECO:0000259" key="17">
    <source>
        <dbReference type="PROSITE" id="PS51671"/>
    </source>
</evidence>
<evidence type="ECO:0000256" key="6">
    <source>
        <dbReference type="ARBA" id="ARBA00016273"/>
    </source>
</evidence>
<comment type="pathway">
    <text evidence="3 16">Amino-acid biosynthesis; L-threonine biosynthesis; L-threonine from L-aspartate: step 1/5.</text>
</comment>
<evidence type="ECO:0000313" key="19">
    <source>
        <dbReference type="Proteomes" id="UP000011744"/>
    </source>
</evidence>
<evidence type="ECO:0000256" key="4">
    <source>
        <dbReference type="ARBA" id="ARBA00010122"/>
    </source>
</evidence>
<feature type="binding site" evidence="14">
    <location>
        <begin position="209"/>
        <end position="210"/>
    </location>
    <ligand>
        <name>ATP</name>
        <dbReference type="ChEBI" id="CHEBI:30616"/>
    </ligand>
</feature>
<dbReference type="PROSITE" id="PS00324">
    <property type="entry name" value="ASPARTOKINASE"/>
    <property type="match status" value="1"/>
</dbReference>
<dbReference type="CDD" id="cd04936">
    <property type="entry name" value="ACT_AKii-LysC-BS-like_2"/>
    <property type="match status" value="1"/>
</dbReference>
<dbReference type="InterPro" id="IPR036393">
    <property type="entry name" value="AceGlu_kinase-like_sf"/>
</dbReference>
<feature type="binding site" evidence="14">
    <location>
        <position position="74"/>
    </location>
    <ligand>
        <name>substrate</name>
    </ligand>
</feature>
<dbReference type="UniPathway" id="UPA00050">
    <property type="reaction ID" value="UER00461"/>
</dbReference>
<evidence type="ECO:0000256" key="10">
    <source>
        <dbReference type="ARBA" id="ARBA00022777"/>
    </source>
</evidence>
<keyword evidence="8 15" id="KW-0808">Transferase</keyword>
<dbReference type="UniPathway" id="UPA00051">
    <property type="reaction ID" value="UER00462"/>
</dbReference>
<dbReference type="InterPro" id="IPR054352">
    <property type="entry name" value="ACT_Aspartokinase"/>
</dbReference>
<evidence type="ECO:0000256" key="16">
    <source>
        <dbReference type="RuleBase" id="RU004249"/>
    </source>
</evidence>
<dbReference type="InterPro" id="IPR001048">
    <property type="entry name" value="Asp/Glu/Uridylate_kinase"/>
</dbReference>
<feature type="binding site" evidence="14">
    <location>
        <position position="47"/>
    </location>
    <ligand>
        <name>substrate</name>
    </ligand>
</feature>
<dbReference type="PANTHER" id="PTHR21499:SF3">
    <property type="entry name" value="ASPARTOKINASE"/>
    <property type="match status" value="1"/>
</dbReference>
<proteinExistence type="inferred from homology"/>
<dbReference type="GO" id="GO:0004072">
    <property type="term" value="F:aspartate kinase activity"/>
    <property type="evidence" value="ECO:0007669"/>
    <property type="project" value="UniProtKB-EC"/>
</dbReference>
<evidence type="ECO:0000256" key="7">
    <source>
        <dbReference type="ARBA" id="ARBA00022605"/>
    </source>
</evidence>
<comment type="catalytic activity">
    <reaction evidence="13 15">
        <text>L-aspartate + ATP = 4-phospho-L-aspartate + ADP</text>
        <dbReference type="Rhea" id="RHEA:23776"/>
        <dbReference type="ChEBI" id="CHEBI:29991"/>
        <dbReference type="ChEBI" id="CHEBI:30616"/>
        <dbReference type="ChEBI" id="CHEBI:57535"/>
        <dbReference type="ChEBI" id="CHEBI:456216"/>
        <dbReference type="EC" id="2.7.2.4"/>
    </reaction>
</comment>
<dbReference type="FunFam" id="3.40.1160.10:FF:000002">
    <property type="entry name" value="Aspartokinase"/>
    <property type="match status" value="1"/>
</dbReference>
<evidence type="ECO:0000256" key="12">
    <source>
        <dbReference type="ARBA" id="ARBA00023154"/>
    </source>
</evidence>
<dbReference type="Gene3D" id="3.40.1160.10">
    <property type="entry name" value="Acetylglutamate kinase-like"/>
    <property type="match status" value="1"/>
</dbReference>
<dbReference type="NCBIfam" id="TIGR00657">
    <property type="entry name" value="asp_kinases"/>
    <property type="match status" value="1"/>
</dbReference>
<keyword evidence="11 14" id="KW-0067">ATP-binding</keyword>
<feature type="binding site" evidence="14">
    <location>
        <begin position="173"/>
        <end position="174"/>
    </location>
    <ligand>
        <name>ATP</name>
        <dbReference type="ChEBI" id="CHEBI:30616"/>
    </ligand>
</feature>
<comment type="pathway">
    <text evidence="1 16">Amino-acid biosynthesis; L-lysine biosynthesis via DAP pathway; (S)-tetrahydrodipicolinate from L-aspartate: step 1/4.</text>
</comment>
<dbReference type="GO" id="GO:0009090">
    <property type="term" value="P:homoserine biosynthetic process"/>
    <property type="evidence" value="ECO:0007669"/>
    <property type="project" value="TreeGrafter"/>
</dbReference>
<dbReference type="AlphaFoldDB" id="M2ZM62"/>
<feature type="binding site" evidence="14">
    <location>
        <position position="179"/>
    </location>
    <ligand>
        <name>ATP</name>
        <dbReference type="ChEBI" id="CHEBI:30616"/>
    </ligand>
</feature>
<sequence length="406" mass="43488">MARIVMKFGGTSVADIERIKNVANRVKREFESGNEVAVVVSAMSGATNQLVAWCNQVAPLHDAREYDAVVATGEQVTTGLLAIALQELGVEARSWCGWQLPIRTDGVHGKARIMSIETDEMIARMGKGEVAVVAGFQGLGPDNRIATLGRGGSDTSAVALAAALHADRCDIYTDVDGVYTTDPRIVSVAKKLDKITYEEMLELASVGAKVLQTRSVEMAMKHRVRVQVLSSFEDKPGTLVCDEDEIVEKELVSGIAYSRDEAKITLVRVADRPGVAASIFGPLADAAVNVDMIVQNVSEDGKSTDLTFTVGNADLERAKKVLEDAKGTLGFEKLLADPNVVKVSVIGVGMRSHAGIAQKMFQTLASEGINIQVISTSEIKISVLIEEKYTELALRALHTAYGLDAA</sequence>
<dbReference type="GO" id="GO:0009089">
    <property type="term" value="P:lysine biosynthetic process via diaminopimelate"/>
    <property type="evidence" value="ECO:0007669"/>
    <property type="project" value="UniProtKB-UniPathway"/>
</dbReference>
<dbReference type="PANTHER" id="PTHR21499">
    <property type="entry name" value="ASPARTATE KINASE"/>
    <property type="match status" value="1"/>
</dbReference>
<feature type="binding site" evidence="14">
    <location>
        <position position="184"/>
    </location>
    <ligand>
        <name>ATP</name>
        <dbReference type="ChEBI" id="CHEBI:30616"/>
    </ligand>
</feature>
<evidence type="ECO:0000256" key="11">
    <source>
        <dbReference type="ARBA" id="ARBA00022840"/>
    </source>
</evidence>
<feature type="domain" description="ACT" evidence="17">
    <location>
        <begin position="264"/>
        <end position="348"/>
    </location>
</feature>
<dbReference type="Pfam" id="PF22468">
    <property type="entry name" value="ACT_9"/>
    <property type="match status" value="1"/>
</dbReference>
<dbReference type="eggNOG" id="COG0527">
    <property type="taxonomic scope" value="Bacteria"/>
</dbReference>
<keyword evidence="7 16" id="KW-0028">Amino-acid biosynthesis</keyword>
<dbReference type="SUPFAM" id="SSF53633">
    <property type="entry name" value="Carbamate kinase-like"/>
    <property type="match status" value="1"/>
</dbReference>
<evidence type="ECO:0000256" key="3">
    <source>
        <dbReference type="ARBA" id="ARBA00005139"/>
    </source>
</evidence>
<keyword evidence="19" id="KW-1185">Reference proteome</keyword>
<protein>
    <recommendedName>
        <fullName evidence="6 15">Aspartokinase</fullName>
        <ecNumber evidence="5 15">2.7.2.4</ecNumber>
    </recommendedName>
</protein>
<dbReference type="RefSeq" id="WP_008620608.1">
    <property type="nucleotide sequence ID" value="NZ_AONQ01000068.1"/>
</dbReference>
<dbReference type="InterPro" id="IPR002912">
    <property type="entry name" value="ACT_dom"/>
</dbReference>
<evidence type="ECO:0000313" key="18">
    <source>
        <dbReference type="EMBL" id="EME68377.1"/>
    </source>
</evidence>
<dbReference type="GO" id="GO:0005524">
    <property type="term" value="F:ATP binding"/>
    <property type="evidence" value="ECO:0007669"/>
    <property type="project" value="UniProtKB-KW"/>
</dbReference>
<dbReference type="CDD" id="cd04261">
    <property type="entry name" value="AAK_AKii-LysC-BS"/>
    <property type="match status" value="1"/>
</dbReference>
<dbReference type="GO" id="GO:0009088">
    <property type="term" value="P:threonine biosynthetic process"/>
    <property type="evidence" value="ECO:0007669"/>
    <property type="project" value="UniProtKB-UniPathway"/>
</dbReference>
<keyword evidence="12" id="KW-0457">Lysine biosynthesis</keyword>
<dbReference type="PIRSF" id="PIRSF000726">
    <property type="entry name" value="Asp_kin"/>
    <property type="match status" value="1"/>
</dbReference>
<dbReference type="UniPathway" id="UPA00034">
    <property type="reaction ID" value="UER00015"/>
</dbReference>
<dbReference type="PATRIC" id="fig|1244869.3.peg.3751"/>
<dbReference type="FunFam" id="3.30.2130.10:FF:000002">
    <property type="entry name" value="Aspartokinase"/>
    <property type="match status" value="1"/>
</dbReference>
<evidence type="ECO:0000256" key="15">
    <source>
        <dbReference type="RuleBase" id="RU003448"/>
    </source>
</evidence>
<comment type="similarity">
    <text evidence="4 15">Belongs to the aspartokinase family.</text>
</comment>
<dbReference type="STRING" id="1244869.H261_18767"/>
<evidence type="ECO:0000256" key="1">
    <source>
        <dbReference type="ARBA" id="ARBA00004766"/>
    </source>
</evidence>
<dbReference type="OrthoDB" id="9799110at2"/>
<evidence type="ECO:0000256" key="13">
    <source>
        <dbReference type="ARBA" id="ARBA00047872"/>
    </source>
</evidence>
<dbReference type="Pfam" id="PF00696">
    <property type="entry name" value="AA_kinase"/>
    <property type="match status" value="1"/>
</dbReference>
<evidence type="ECO:0000256" key="2">
    <source>
        <dbReference type="ARBA" id="ARBA00004986"/>
    </source>
</evidence>
<dbReference type="NCBIfam" id="NF005155">
    <property type="entry name" value="PRK06635.1-4"/>
    <property type="match status" value="1"/>
</dbReference>
<dbReference type="Gene3D" id="3.30.2130.10">
    <property type="entry name" value="VC0802-like"/>
    <property type="match status" value="1"/>
</dbReference>
<keyword evidence="10 15" id="KW-0418">Kinase</keyword>
<dbReference type="InterPro" id="IPR041740">
    <property type="entry name" value="AKii-LysC-BS"/>
</dbReference>
<organism evidence="18 19">
    <name type="scientific">Paramagnetospirillum caucaseum</name>
    <dbReference type="NCBI Taxonomy" id="1244869"/>
    <lineage>
        <taxon>Bacteria</taxon>
        <taxon>Pseudomonadati</taxon>
        <taxon>Pseudomonadota</taxon>
        <taxon>Alphaproteobacteria</taxon>
        <taxon>Rhodospirillales</taxon>
        <taxon>Magnetospirillaceae</taxon>
        <taxon>Paramagnetospirillum</taxon>
    </lineage>
</organism>
<name>M2ZM62_9PROT</name>
<dbReference type="NCBIfam" id="NF005154">
    <property type="entry name" value="PRK06635.1-2"/>
    <property type="match status" value="1"/>
</dbReference>
<dbReference type="InterPro" id="IPR005260">
    <property type="entry name" value="Asp_kin_monofn"/>
</dbReference>
<evidence type="ECO:0000256" key="8">
    <source>
        <dbReference type="ARBA" id="ARBA00022679"/>
    </source>
</evidence>
<dbReference type="CDD" id="cd04913">
    <property type="entry name" value="ACT_AKii-LysC-BS-like_1"/>
    <property type="match status" value="1"/>
</dbReference>
<evidence type="ECO:0000256" key="14">
    <source>
        <dbReference type="PIRSR" id="PIRSR000726-1"/>
    </source>
</evidence>
<dbReference type="SUPFAM" id="SSF55021">
    <property type="entry name" value="ACT-like"/>
    <property type="match status" value="2"/>
</dbReference>
<dbReference type="GO" id="GO:0005829">
    <property type="term" value="C:cytosol"/>
    <property type="evidence" value="ECO:0007669"/>
    <property type="project" value="TreeGrafter"/>
</dbReference>
<dbReference type="PROSITE" id="PS51671">
    <property type="entry name" value="ACT"/>
    <property type="match status" value="1"/>
</dbReference>
<dbReference type="NCBIfam" id="TIGR00656">
    <property type="entry name" value="asp_kin_monofn"/>
    <property type="match status" value="1"/>
</dbReference>
<dbReference type="Pfam" id="PF01842">
    <property type="entry name" value="ACT"/>
    <property type="match status" value="1"/>
</dbReference>
<reference evidence="18 19" key="1">
    <citation type="journal article" date="2014" name="Genome Announc.">
        <title>Draft Genome Sequence of Magnetospirillum sp. Strain SO-1, a Freshwater Magnetotactic Bacterium Isolated from the Ol'khovka River, Russia.</title>
        <authorList>
            <person name="Grouzdev D.S."/>
            <person name="Dziuba M.V."/>
            <person name="Sukhacheva M.S."/>
            <person name="Mardanov A.V."/>
            <person name="Beletskiy A.V."/>
            <person name="Kuznetsov B.B."/>
            <person name="Skryabin K.G."/>
        </authorList>
    </citation>
    <scope>NUCLEOTIDE SEQUENCE [LARGE SCALE GENOMIC DNA]</scope>
    <source>
        <strain evidence="18 19">SO-1</strain>
    </source>
</reference>
<keyword evidence="9 14" id="KW-0547">Nucleotide-binding</keyword>
<evidence type="ECO:0000256" key="5">
    <source>
        <dbReference type="ARBA" id="ARBA00013059"/>
    </source>
</evidence>
<comment type="caution">
    <text evidence="18">The sequence shown here is derived from an EMBL/GenBank/DDBJ whole genome shotgun (WGS) entry which is preliminary data.</text>
</comment>
<gene>
    <name evidence="18" type="ORF">H261_18767</name>
</gene>
<evidence type="ECO:0000256" key="9">
    <source>
        <dbReference type="ARBA" id="ARBA00022741"/>
    </source>
</evidence>